<evidence type="ECO:0000256" key="10">
    <source>
        <dbReference type="SAM" id="MobiDB-lite"/>
    </source>
</evidence>
<keyword evidence="9" id="KW-0999">Mitochondrion inner membrane</keyword>
<dbReference type="GO" id="GO:0005743">
    <property type="term" value="C:mitochondrial inner membrane"/>
    <property type="evidence" value="ECO:0007669"/>
    <property type="project" value="UniProtKB-SubCell"/>
</dbReference>
<keyword evidence="5" id="KW-0809">Transit peptide</keyword>
<comment type="caution">
    <text evidence="11">The sequence shown here is derived from an EMBL/GenBank/DDBJ whole genome shotgun (WGS) entry which is preliminary data.</text>
</comment>
<comment type="similarity">
    <text evidence="9">Belongs to the CorA metal ion transporter (MIT) (TC 1.A.35) family.</text>
</comment>
<organism evidence="11 12">
    <name type="scientific">Nannochloropsis salina CCMP1776</name>
    <dbReference type="NCBI Taxonomy" id="1027361"/>
    <lineage>
        <taxon>Eukaryota</taxon>
        <taxon>Sar</taxon>
        <taxon>Stramenopiles</taxon>
        <taxon>Ochrophyta</taxon>
        <taxon>Eustigmatophyceae</taxon>
        <taxon>Eustigmatales</taxon>
        <taxon>Monodopsidaceae</taxon>
        <taxon>Microchloropsis</taxon>
        <taxon>Microchloropsis salina</taxon>
    </lineage>
</organism>
<reference evidence="11 12" key="1">
    <citation type="submission" date="2019-01" db="EMBL/GenBank/DDBJ databases">
        <title>Nuclear Genome Assembly of the Microalgal Biofuel strain Nannochloropsis salina CCMP1776.</title>
        <authorList>
            <person name="Hovde B."/>
        </authorList>
    </citation>
    <scope>NUCLEOTIDE SEQUENCE [LARGE SCALE GENOMIC DNA]</scope>
    <source>
        <strain evidence="11 12">CCMP1776</strain>
    </source>
</reference>
<comment type="subcellular location">
    <subcellularLocation>
        <location evidence="1">Membrane</location>
        <topology evidence="1">Multi-pass membrane protein</topology>
    </subcellularLocation>
    <subcellularLocation>
        <location evidence="9">Mitochondrion inner membrane</location>
        <topology evidence="9">Multi-pass membrane protein</topology>
    </subcellularLocation>
</comment>
<feature type="compositionally biased region" description="Low complexity" evidence="10">
    <location>
        <begin position="106"/>
        <end position="132"/>
    </location>
</feature>
<dbReference type="AlphaFoldDB" id="A0A4D9D8F3"/>
<dbReference type="PANTHER" id="PTHR13890:SF0">
    <property type="entry name" value="MAGNESIUM TRANSPORTER MRS2 HOMOLOG, MITOCHONDRIAL"/>
    <property type="match status" value="1"/>
</dbReference>
<dbReference type="PANTHER" id="PTHR13890">
    <property type="entry name" value="RNA SPLICING PROTEIN MRS2, MITOCHONDRIAL"/>
    <property type="match status" value="1"/>
</dbReference>
<evidence type="ECO:0000256" key="5">
    <source>
        <dbReference type="ARBA" id="ARBA00022946"/>
    </source>
</evidence>
<keyword evidence="8 9" id="KW-0472">Membrane</keyword>
<sequence length="618" mass="67156">MSIFRKDGVHFRVNRGGGVQDLRPLHYRGGAMFTQSQTNSTQAKDRRDAVPDVQSTGQEKAPKASRRPPQSFLFGLRRSGGASEATERATTQPHHSHHAPPTDKNPSAPTAQSTPTASNSASSAAPPSSVPSSQPPPSSPPQARPTKATPHRAPQTHKDSLLPQQVPSQSPPLPAQQLSSHFPPAAVASAPGLGREEGSLSASASSLPSPPSPPPSLSTMSTAVMMTSANMLHEAHGIFLPLPTVTPPKPRYLDVVSICANGTLTQRQVRKSELAVELRCPTRDLRILDTSFPSSVATFLARKNAIVVRMDRIRCVIRRDELMLFDPYNQGARGLIPLLQQQLATVAALTSAAGKNAPASLSPFELLSLEAVLASVCHQVHERLQVVSPQIMRILGDLKFRHGTLSTFPKLLDELLPLRNDLSELHYTVQELRKALNEVLLSDEDMEMMYLSCTSHSHYHRSKLHHQQHSSTHTPSSTSGASHPPPAPRATKPHRGGGGNADDSHQEVEMMFENYLMQLEWADTEIREVQHAIRNTEDTVEIQLDLLRNRILRFELVLNIVTSVVSVGCLVTGLFGMNLLSGLEAHPSAFYIVTVAGGVTMAAILALAFVYGIRCNIF</sequence>
<evidence type="ECO:0000313" key="11">
    <source>
        <dbReference type="EMBL" id="TFJ87872.1"/>
    </source>
</evidence>
<keyword evidence="3 9" id="KW-0812">Transmembrane</keyword>
<keyword evidence="12" id="KW-1185">Reference proteome</keyword>
<keyword evidence="7 9" id="KW-0406">Ion transport</keyword>
<keyword evidence="9" id="KW-0496">Mitochondrion</keyword>
<gene>
    <name evidence="11" type="ORF">NSK_001219</name>
</gene>
<accession>A0A4D9D8F3</accession>
<dbReference type="OrthoDB" id="10251508at2759"/>
<dbReference type="GO" id="GO:0015095">
    <property type="term" value="F:magnesium ion transmembrane transporter activity"/>
    <property type="evidence" value="ECO:0007669"/>
    <property type="project" value="TreeGrafter"/>
</dbReference>
<dbReference type="InterPro" id="IPR039204">
    <property type="entry name" value="MRS2-like"/>
</dbReference>
<protein>
    <recommendedName>
        <fullName evidence="9">Magnesium transporter</fullName>
    </recommendedName>
</protein>
<keyword evidence="4 9" id="KW-0460">Magnesium</keyword>
<dbReference type="Proteomes" id="UP000355283">
    <property type="component" value="Unassembled WGS sequence"/>
</dbReference>
<feature type="compositionally biased region" description="Pro residues" evidence="10">
    <location>
        <begin position="133"/>
        <end position="143"/>
    </location>
</feature>
<feature type="transmembrane region" description="Helical" evidence="9">
    <location>
        <begin position="589"/>
        <end position="613"/>
    </location>
</feature>
<evidence type="ECO:0000256" key="8">
    <source>
        <dbReference type="ARBA" id="ARBA00023136"/>
    </source>
</evidence>
<feature type="transmembrane region" description="Helical" evidence="9">
    <location>
        <begin position="556"/>
        <end position="577"/>
    </location>
</feature>
<name>A0A4D9D8F3_9STRA</name>
<evidence type="ECO:0000256" key="2">
    <source>
        <dbReference type="ARBA" id="ARBA00022448"/>
    </source>
</evidence>
<dbReference type="Pfam" id="PF22099">
    <property type="entry name" value="MRS2-like"/>
    <property type="match status" value="1"/>
</dbReference>
<evidence type="ECO:0000313" key="12">
    <source>
        <dbReference type="Proteomes" id="UP000355283"/>
    </source>
</evidence>
<evidence type="ECO:0000256" key="7">
    <source>
        <dbReference type="ARBA" id="ARBA00023065"/>
    </source>
</evidence>
<dbReference type="EMBL" id="SDOX01000005">
    <property type="protein sequence ID" value="TFJ87872.1"/>
    <property type="molecule type" value="Genomic_DNA"/>
</dbReference>
<dbReference type="Gene3D" id="1.20.58.340">
    <property type="entry name" value="Magnesium transport protein CorA, transmembrane region"/>
    <property type="match status" value="1"/>
</dbReference>
<feature type="compositionally biased region" description="Low complexity" evidence="10">
    <location>
        <begin position="469"/>
        <end position="482"/>
    </location>
</feature>
<keyword evidence="2 9" id="KW-0813">Transport</keyword>
<evidence type="ECO:0000256" key="3">
    <source>
        <dbReference type="ARBA" id="ARBA00022692"/>
    </source>
</evidence>
<evidence type="ECO:0000256" key="6">
    <source>
        <dbReference type="ARBA" id="ARBA00022989"/>
    </source>
</evidence>
<dbReference type="CDD" id="cd12823">
    <property type="entry name" value="Mrs2_Mfm1p-like"/>
    <property type="match status" value="1"/>
</dbReference>
<feature type="region of interest" description="Disordered" evidence="10">
    <location>
        <begin position="461"/>
        <end position="504"/>
    </location>
</feature>
<evidence type="ECO:0000256" key="9">
    <source>
        <dbReference type="RuleBase" id="RU366042"/>
    </source>
</evidence>
<evidence type="ECO:0000256" key="1">
    <source>
        <dbReference type="ARBA" id="ARBA00004141"/>
    </source>
</evidence>
<feature type="region of interest" description="Disordered" evidence="10">
    <location>
        <begin position="34"/>
        <end position="220"/>
    </location>
</feature>
<evidence type="ECO:0000256" key="4">
    <source>
        <dbReference type="ARBA" id="ARBA00022842"/>
    </source>
</evidence>
<proteinExistence type="inferred from homology"/>
<keyword evidence="6 9" id="KW-1133">Transmembrane helix</keyword>
<dbReference type="Gene3D" id="2.40.128.330">
    <property type="match status" value="1"/>
</dbReference>